<dbReference type="Pfam" id="PF07727">
    <property type="entry name" value="RVT_2"/>
    <property type="match status" value="1"/>
</dbReference>
<name>F0WTA8_9STRA</name>
<dbReference type="AlphaFoldDB" id="F0WTA8"/>
<sequence>MKWVFKRKTDADGNLERSKARMVACGNEEVFGVNYDMAFSAFMDLGTAKLLLALASTWGIPAKHGDVPNAYVKAPPEKNFNLYLRVPQGMKISTTKLEELGVSSSEQVVLRLQKSFTQSLIDSCLYYDHDSSGITVLGVYVDYTLVTGTSVSRIESTFESLSSLSIKNLGPVSKFLGMRVHYSEEDGYSLDQEPSICELIVKMDLDQAHSVLTPIGQNYSDVLASISEKLEVNSVKEPTIKRFQSLPGSLLCFARCTRPDISYAVHKLTRRTHDSTTADWALGIRVVKYLKGTKNLKFYLGGEISTVTQEVTLEAFSDADYAADDETRKSISGTAILLTGMPMSWPCKSQHLVSLSTMEAEFLAASKAAQELLGASELFRELKIILEDPMILWMESQAAISQFVNKATSIKAKHIDVRIKYVRQYMDKGIIVPTYVHTSKMLAELHTKAFPTPRFLQPRELWQLRNWTMQVEDDTSSSAITKEGASKGPRISL</sequence>
<proteinExistence type="predicted"/>
<organism evidence="2">
    <name type="scientific">Albugo laibachii Nc14</name>
    <dbReference type="NCBI Taxonomy" id="890382"/>
    <lineage>
        <taxon>Eukaryota</taxon>
        <taxon>Sar</taxon>
        <taxon>Stramenopiles</taxon>
        <taxon>Oomycota</taxon>
        <taxon>Peronosporomycetes</taxon>
        <taxon>Albuginales</taxon>
        <taxon>Albuginaceae</taxon>
        <taxon>Albugo</taxon>
    </lineage>
</organism>
<dbReference type="EMBL" id="FR824293">
    <property type="protein sequence ID" value="CCA24597.1"/>
    <property type="molecule type" value="Genomic_DNA"/>
</dbReference>
<accession>F0WTA8</accession>
<feature type="domain" description="Reverse transcriptase Ty1/copia-type" evidence="1">
    <location>
        <begin position="2"/>
        <end position="215"/>
    </location>
</feature>
<dbReference type="InterPro" id="IPR013103">
    <property type="entry name" value="RVT_2"/>
</dbReference>
<evidence type="ECO:0000259" key="1">
    <source>
        <dbReference type="Pfam" id="PF07727"/>
    </source>
</evidence>
<reference evidence="2" key="2">
    <citation type="submission" date="2011-02" db="EMBL/GenBank/DDBJ databases">
        <authorList>
            <person name="MacLean D."/>
        </authorList>
    </citation>
    <scope>NUCLEOTIDE SEQUENCE</scope>
</reference>
<dbReference type="PANTHER" id="PTHR11439">
    <property type="entry name" value="GAG-POL-RELATED RETROTRANSPOSON"/>
    <property type="match status" value="1"/>
</dbReference>
<gene>
    <name evidence="2" type="primary">AlNc14C248G9593</name>
    <name evidence="2" type="ORF">ALNC14_107410</name>
</gene>
<protein>
    <submittedName>
        <fullName evidence="2">OSIGBa0153E02OSIGBa0093I20.3 putative</fullName>
    </submittedName>
</protein>
<reference evidence="2" key="1">
    <citation type="journal article" date="2011" name="PLoS Biol.">
        <title>Gene gain and loss during evolution of obligate parasitism in the white rust pathogen of Arabidopsis thaliana.</title>
        <authorList>
            <person name="Kemen E."/>
            <person name="Gardiner A."/>
            <person name="Schultz-Larsen T."/>
            <person name="Kemen A.C."/>
            <person name="Balmuth A.L."/>
            <person name="Robert-Seilaniantz A."/>
            <person name="Bailey K."/>
            <person name="Holub E."/>
            <person name="Studholme D.J."/>
            <person name="Maclean D."/>
            <person name="Jones J.D."/>
        </authorList>
    </citation>
    <scope>NUCLEOTIDE SEQUENCE</scope>
</reference>
<dbReference type="PANTHER" id="PTHR11439:SF440">
    <property type="entry name" value="INTEGRASE CATALYTIC DOMAIN-CONTAINING PROTEIN"/>
    <property type="match status" value="1"/>
</dbReference>
<dbReference type="CDD" id="cd09272">
    <property type="entry name" value="RNase_HI_RT_Ty1"/>
    <property type="match status" value="1"/>
</dbReference>
<evidence type="ECO:0000313" key="2">
    <source>
        <dbReference type="EMBL" id="CCA24597.1"/>
    </source>
</evidence>
<dbReference type="HOGENOM" id="CLU_001650_21_0_1"/>